<evidence type="ECO:0000313" key="1">
    <source>
        <dbReference type="EMBL" id="CAH6722078.1"/>
    </source>
</evidence>
<comment type="caution">
    <text evidence="1">The sequence shown here is derived from an EMBL/GenBank/DDBJ whole genome shotgun (WGS) entry which is preliminary data.</text>
</comment>
<dbReference type="Proteomes" id="UP001152531">
    <property type="component" value="Unassembled WGS sequence"/>
</dbReference>
<dbReference type="EMBL" id="CALSDN010000008">
    <property type="protein sequence ID" value="CAH6722078.1"/>
    <property type="molecule type" value="Genomic_DNA"/>
</dbReference>
<evidence type="ECO:0000313" key="2">
    <source>
        <dbReference type="Proteomes" id="UP001152531"/>
    </source>
</evidence>
<accession>A0ACA9YB28</accession>
<protein>
    <submittedName>
        <fullName evidence="1">Uncharacterized protein</fullName>
    </submittedName>
</protein>
<name>A0ACA9YB28_9ASCO</name>
<reference evidence="1" key="1">
    <citation type="submission" date="2022-06" db="EMBL/GenBank/DDBJ databases">
        <authorList>
            <person name="Legras J.-L."/>
            <person name="Devillers H."/>
            <person name="Grondin C."/>
        </authorList>
    </citation>
    <scope>NUCLEOTIDE SEQUENCE</scope>
    <source>
        <strain evidence="1">CLIB 1444</strain>
    </source>
</reference>
<sequence>MSVGMSLVASDFINYHQLDDASTDLKLTMSIVNLQPPESSDSSGVSSELSDFIASLTKSESASGVSSGNDEISSEAVSSDENSSVLSSGLVSNSASSESSETGSSESGVSDESSTGALDTASSSESTSNGAGTIIVYPFALGLVVLALL</sequence>
<organism evidence="1 2">
    <name type="scientific">[Candida] jaroonii</name>
    <dbReference type="NCBI Taxonomy" id="467808"/>
    <lineage>
        <taxon>Eukaryota</taxon>
        <taxon>Fungi</taxon>
        <taxon>Dikarya</taxon>
        <taxon>Ascomycota</taxon>
        <taxon>Saccharomycotina</taxon>
        <taxon>Pichiomycetes</taxon>
        <taxon>Debaryomycetaceae</taxon>
        <taxon>Yamadazyma</taxon>
    </lineage>
</organism>
<gene>
    <name evidence="1" type="ORF">CLIB1444_08S01376</name>
</gene>
<proteinExistence type="predicted"/>
<keyword evidence="2" id="KW-1185">Reference proteome</keyword>